<reference evidence="2" key="1">
    <citation type="submission" date="2021-10" db="EMBL/GenBank/DDBJ databases">
        <title>Tropical sea cucumber genome reveals ecological adaptation and Cuvierian tubules defense mechanism.</title>
        <authorList>
            <person name="Chen T."/>
        </authorList>
    </citation>
    <scope>NUCLEOTIDE SEQUENCE</scope>
    <source>
        <strain evidence="2">Nanhai2018</strain>
        <tissue evidence="2">Muscle</tissue>
    </source>
</reference>
<sequence>MHLNFNGRRASLSTAGTELLTLSERDGTNKSRDRSSFSSVGGSRPTSRLLGRRTSRTFPGVRELKNFLHDIHFRRLRTFSSHVTAAELAVVRSRLESGGRIHAHRERTRSTILLERSGSTVRPVSEISEHFYYSLFPDASSEIVVDSESNRSSLVDLRVEVPARVGTIELLSHHDRTHRRRTNSSNLRIIWTSEEGVTSNTPQVSHEVIQRAQEGSSEMVDNEIYESYTDDEVKC</sequence>
<feature type="region of interest" description="Disordered" evidence="1">
    <location>
        <begin position="16"/>
        <end position="54"/>
    </location>
</feature>
<proteinExistence type="predicted"/>
<dbReference type="OrthoDB" id="10011215at2759"/>
<protein>
    <submittedName>
        <fullName evidence="2">Uncharacterized protein</fullName>
    </submittedName>
</protein>
<organism evidence="2 3">
    <name type="scientific">Holothuria leucospilota</name>
    <name type="common">Black long sea cucumber</name>
    <name type="synonym">Mertensiothuria leucospilota</name>
    <dbReference type="NCBI Taxonomy" id="206669"/>
    <lineage>
        <taxon>Eukaryota</taxon>
        <taxon>Metazoa</taxon>
        <taxon>Echinodermata</taxon>
        <taxon>Eleutherozoa</taxon>
        <taxon>Echinozoa</taxon>
        <taxon>Holothuroidea</taxon>
        <taxon>Aspidochirotacea</taxon>
        <taxon>Aspidochirotida</taxon>
        <taxon>Holothuriidae</taxon>
        <taxon>Holothuria</taxon>
    </lineage>
</organism>
<evidence type="ECO:0000256" key="1">
    <source>
        <dbReference type="SAM" id="MobiDB-lite"/>
    </source>
</evidence>
<evidence type="ECO:0000313" key="2">
    <source>
        <dbReference type="EMBL" id="KAJ8033959.1"/>
    </source>
</evidence>
<keyword evidence="3" id="KW-1185">Reference proteome</keyword>
<name>A0A9Q1H5F1_HOLLE</name>
<evidence type="ECO:0000313" key="3">
    <source>
        <dbReference type="Proteomes" id="UP001152320"/>
    </source>
</evidence>
<dbReference type="AlphaFoldDB" id="A0A9Q1H5F1"/>
<dbReference type="EMBL" id="JAIZAY010000011">
    <property type="protein sequence ID" value="KAJ8033959.1"/>
    <property type="molecule type" value="Genomic_DNA"/>
</dbReference>
<feature type="compositionally biased region" description="Basic and acidic residues" evidence="1">
    <location>
        <begin position="23"/>
        <end position="35"/>
    </location>
</feature>
<gene>
    <name evidence="2" type="ORF">HOLleu_24355</name>
</gene>
<dbReference type="Proteomes" id="UP001152320">
    <property type="component" value="Chromosome 11"/>
</dbReference>
<accession>A0A9Q1H5F1</accession>
<comment type="caution">
    <text evidence="2">The sequence shown here is derived from an EMBL/GenBank/DDBJ whole genome shotgun (WGS) entry which is preliminary data.</text>
</comment>